<dbReference type="AlphaFoldDB" id="A0A1Q9A3Y0"/>
<evidence type="ECO:0008006" key="7">
    <source>
        <dbReference type="Google" id="ProtNLM"/>
    </source>
</evidence>
<dbReference type="OrthoDB" id="7374881at2"/>
<name>A0A1Q9A3Y0_9HYPH</name>
<feature type="signal peptide" evidence="2">
    <location>
        <begin position="1"/>
        <end position="21"/>
    </location>
</feature>
<feature type="compositionally biased region" description="Low complexity" evidence="1">
    <location>
        <begin position="160"/>
        <end position="170"/>
    </location>
</feature>
<comment type="caution">
    <text evidence="4">The sequence shown here is derived from an EMBL/GenBank/DDBJ whole genome shotgun (WGS) entry which is preliminary data.</text>
</comment>
<evidence type="ECO:0000313" key="4">
    <source>
        <dbReference type="EMBL" id="OLP49269.1"/>
    </source>
</evidence>
<gene>
    <name evidence="4" type="ORF">BJF91_19610</name>
    <name evidence="3" type="ORF">GGQ71_000545</name>
</gene>
<dbReference type="EMBL" id="JACIED010000001">
    <property type="protein sequence ID" value="MBB4006309.1"/>
    <property type="molecule type" value="Genomic_DNA"/>
</dbReference>
<proteinExistence type="predicted"/>
<keyword evidence="2" id="KW-0732">Signal</keyword>
<dbReference type="RefSeq" id="WP_075615058.1">
    <property type="nucleotide sequence ID" value="NZ_JACIED010000001.1"/>
</dbReference>
<feature type="compositionally biased region" description="Low complexity" evidence="1">
    <location>
        <begin position="81"/>
        <end position="94"/>
    </location>
</feature>
<organism evidence="4 5">
    <name type="scientific">Allorhizobium taibaishanense</name>
    <dbReference type="NCBI Taxonomy" id="887144"/>
    <lineage>
        <taxon>Bacteria</taxon>
        <taxon>Pseudomonadati</taxon>
        <taxon>Pseudomonadota</taxon>
        <taxon>Alphaproteobacteria</taxon>
        <taxon>Hyphomicrobiales</taxon>
        <taxon>Rhizobiaceae</taxon>
        <taxon>Rhizobium/Agrobacterium group</taxon>
        <taxon>Allorhizobium</taxon>
    </lineage>
</organism>
<reference evidence="4 5" key="1">
    <citation type="submission" date="2016-09" db="EMBL/GenBank/DDBJ databases">
        <title>Rhizobium oryziradicis sp. nov., isolated from the root of rice.</title>
        <authorList>
            <person name="Zhao J."/>
            <person name="Zhang X."/>
        </authorList>
    </citation>
    <scope>NUCLEOTIDE SEQUENCE [LARGE SCALE GENOMIC DNA]</scope>
    <source>
        <strain evidence="4 5">14971</strain>
    </source>
</reference>
<accession>A0A1Q9A3Y0</accession>
<dbReference type="PROSITE" id="PS51257">
    <property type="entry name" value="PROKAR_LIPOPROTEIN"/>
    <property type="match status" value="1"/>
</dbReference>
<sequence>MRRPASRIGAAALLAFGGLFGCSVSDTLTPPLDVGTSGSISKPLTGDDMQMAMRQNEEVGRPPYHQGAPRHMQQMPEQAYSDPSPQEQAQSQPQNSLEAQAAALQNGYNPVASTPLDGTGAEPNRMHRQSQQDMAEQQPQVRQQHRQQYQTQPSGEEAEAQAPQQSEDQAGASQQAALSPDAGLGTIRFLPIIGAPVEAVTPLSRQLGMEARAKGLMLRASSGEPARHILKGYFSAYGEGSKITVVYVWDVLDASGNRLHRIQGQEVVPGKAKDPWAAVPASTMQIIANKTLEDYVDWSAKSAG</sequence>
<feature type="chain" id="PRO_5044564300" description="Lipoprotein" evidence="2">
    <location>
        <begin position="22"/>
        <end position="304"/>
    </location>
</feature>
<dbReference type="EMBL" id="MKIN01000022">
    <property type="protein sequence ID" value="OLP49269.1"/>
    <property type="molecule type" value="Genomic_DNA"/>
</dbReference>
<protein>
    <recommendedName>
        <fullName evidence="7">Lipoprotein</fullName>
    </recommendedName>
</protein>
<evidence type="ECO:0000313" key="6">
    <source>
        <dbReference type="Proteomes" id="UP000544107"/>
    </source>
</evidence>
<feature type="compositionally biased region" description="Low complexity" evidence="1">
    <location>
        <begin position="137"/>
        <end position="152"/>
    </location>
</feature>
<evidence type="ECO:0000256" key="1">
    <source>
        <dbReference type="SAM" id="MobiDB-lite"/>
    </source>
</evidence>
<dbReference type="Proteomes" id="UP000185598">
    <property type="component" value="Unassembled WGS sequence"/>
</dbReference>
<evidence type="ECO:0000256" key="2">
    <source>
        <dbReference type="SAM" id="SignalP"/>
    </source>
</evidence>
<feature type="region of interest" description="Disordered" evidence="1">
    <location>
        <begin position="57"/>
        <end position="178"/>
    </location>
</feature>
<evidence type="ECO:0000313" key="3">
    <source>
        <dbReference type="EMBL" id="MBB4006309.1"/>
    </source>
</evidence>
<dbReference type="Proteomes" id="UP000544107">
    <property type="component" value="Unassembled WGS sequence"/>
</dbReference>
<reference evidence="3 6" key="2">
    <citation type="submission" date="2020-08" db="EMBL/GenBank/DDBJ databases">
        <title>Genomic Encyclopedia of Type Strains, Phase IV (KMG-IV): sequencing the most valuable type-strain genomes for metagenomic binning, comparative biology and taxonomic classification.</title>
        <authorList>
            <person name="Goeker M."/>
        </authorList>
    </citation>
    <scope>NUCLEOTIDE SEQUENCE [LARGE SCALE GENOMIC DNA]</scope>
    <source>
        <strain evidence="3 6">DSM 100021</strain>
    </source>
</reference>
<evidence type="ECO:0000313" key="5">
    <source>
        <dbReference type="Proteomes" id="UP000185598"/>
    </source>
</evidence>
<keyword evidence="5" id="KW-1185">Reference proteome</keyword>
<dbReference type="STRING" id="887144.BJF91_19610"/>